<organism evidence="9 10">
    <name type="scientific">Bacteroides nordii</name>
    <dbReference type="NCBI Taxonomy" id="291645"/>
    <lineage>
        <taxon>Bacteria</taxon>
        <taxon>Pseudomonadati</taxon>
        <taxon>Bacteroidota</taxon>
        <taxon>Bacteroidia</taxon>
        <taxon>Bacteroidales</taxon>
        <taxon>Bacteroidaceae</taxon>
        <taxon>Bacteroides</taxon>
    </lineage>
</organism>
<keyword evidence="5 6" id="KW-0804">Transcription</keyword>
<dbReference type="InterPro" id="IPR013325">
    <property type="entry name" value="RNA_pol_sigma_r2"/>
</dbReference>
<dbReference type="InterPro" id="IPR014327">
    <property type="entry name" value="RNA_pol_sigma70_bacteroid"/>
</dbReference>
<dbReference type="InterPro" id="IPR013324">
    <property type="entry name" value="RNA_pol_sigma_r3/r4-like"/>
</dbReference>
<evidence type="ECO:0000256" key="2">
    <source>
        <dbReference type="ARBA" id="ARBA00023015"/>
    </source>
</evidence>
<keyword evidence="2 6" id="KW-0805">Transcription regulation</keyword>
<dbReference type="Pfam" id="PF04542">
    <property type="entry name" value="Sigma70_r2"/>
    <property type="match status" value="1"/>
</dbReference>
<protein>
    <recommendedName>
        <fullName evidence="6">RNA polymerase sigma factor</fullName>
    </recommendedName>
</protein>
<dbReference type="AlphaFoldDB" id="A0A413VK83"/>
<proteinExistence type="inferred from homology"/>
<dbReference type="InterPro" id="IPR039425">
    <property type="entry name" value="RNA_pol_sigma-70-like"/>
</dbReference>
<dbReference type="CDD" id="cd06171">
    <property type="entry name" value="Sigma70_r4"/>
    <property type="match status" value="1"/>
</dbReference>
<dbReference type="Proteomes" id="UP000284379">
    <property type="component" value="Unassembled WGS sequence"/>
</dbReference>
<accession>A0A413VK83</accession>
<feature type="domain" description="RNA polymerase sigma-70 region 2" evidence="7">
    <location>
        <begin position="21"/>
        <end position="87"/>
    </location>
</feature>
<gene>
    <name evidence="9" type="ORF">DW888_14035</name>
</gene>
<comment type="similarity">
    <text evidence="1 6">Belongs to the sigma-70 factor family. ECF subfamily.</text>
</comment>
<name>A0A413VK83_9BACE</name>
<dbReference type="SUPFAM" id="SSF88946">
    <property type="entry name" value="Sigma2 domain of RNA polymerase sigma factors"/>
    <property type="match status" value="1"/>
</dbReference>
<dbReference type="GO" id="GO:0006352">
    <property type="term" value="P:DNA-templated transcription initiation"/>
    <property type="evidence" value="ECO:0007669"/>
    <property type="project" value="InterPro"/>
</dbReference>
<evidence type="ECO:0000256" key="1">
    <source>
        <dbReference type="ARBA" id="ARBA00010641"/>
    </source>
</evidence>
<evidence type="ECO:0000313" key="9">
    <source>
        <dbReference type="EMBL" id="RHB34008.1"/>
    </source>
</evidence>
<evidence type="ECO:0000256" key="6">
    <source>
        <dbReference type="RuleBase" id="RU000716"/>
    </source>
</evidence>
<keyword evidence="4 6" id="KW-0238">DNA-binding</keyword>
<dbReference type="InterPro" id="IPR000838">
    <property type="entry name" value="RNA_pol_sigma70_ECF_CS"/>
</dbReference>
<dbReference type="PANTHER" id="PTHR43133:SF46">
    <property type="entry name" value="RNA POLYMERASE SIGMA-70 FACTOR ECF SUBFAMILY"/>
    <property type="match status" value="1"/>
</dbReference>
<dbReference type="PANTHER" id="PTHR43133">
    <property type="entry name" value="RNA POLYMERASE ECF-TYPE SIGMA FACTO"/>
    <property type="match status" value="1"/>
</dbReference>
<comment type="caution">
    <text evidence="9">The sequence shown here is derived from an EMBL/GenBank/DDBJ whole genome shotgun (WGS) entry which is preliminary data.</text>
</comment>
<dbReference type="GeneID" id="69503777"/>
<dbReference type="EMBL" id="QSGO01000011">
    <property type="protein sequence ID" value="RHB34008.1"/>
    <property type="molecule type" value="Genomic_DNA"/>
</dbReference>
<dbReference type="InterPro" id="IPR007627">
    <property type="entry name" value="RNA_pol_sigma70_r2"/>
</dbReference>
<evidence type="ECO:0000256" key="4">
    <source>
        <dbReference type="ARBA" id="ARBA00023125"/>
    </source>
</evidence>
<dbReference type="NCBIfam" id="TIGR02985">
    <property type="entry name" value="Sig70_bacteroi1"/>
    <property type="match status" value="1"/>
</dbReference>
<dbReference type="GO" id="GO:0016987">
    <property type="term" value="F:sigma factor activity"/>
    <property type="evidence" value="ECO:0007669"/>
    <property type="project" value="UniProtKB-KW"/>
</dbReference>
<dbReference type="PROSITE" id="PS01063">
    <property type="entry name" value="SIGMA70_ECF"/>
    <property type="match status" value="1"/>
</dbReference>
<dbReference type="Pfam" id="PF08281">
    <property type="entry name" value="Sigma70_r4_2"/>
    <property type="match status" value="1"/>
</dbReference>
<dbReference type="InterPro" id="IPR013249">
    <property type="entry name" value="RNA_pol_sigma70_r4_t2"/>
</dbReference>
<reference evidence="9 10" key="1">
    <citation type="submission" date="2018-08" db="EMBL/GenBank/DDBJ databases">
        <title>A genome reference for cultivated species of the human gut microbiota.</title>
        <authorList>
            <person name="Zou Y."/>
            <person name="Xue W."/>
            <person name="Luo G."/>
        </authorList>
    </citation>
    <scope>NUCLEOTIDE SEQUENCE [LARGE SCALE GENOMIC DNA]</scope>
    <source>
        <strain evidence="9 10">AM40-30BH</strain>
    </source>
</reference>
<evidence type="ECO:0000259" key="8">
    <source>
        <dbReference type="Pfam" id="PF08281"/>
    </source>
</evidence>
<dbReference type="Gene3D" id="1.10.10.10">
    <property type="entry name" value="Winged helix-like DNA-binding domain superfamily/Winged helix DNA-binding domain"/>
    <property type="match status" value="1"/>
</dbReference>
<dbReference type="GO" id="GO:0003677">
    <property type="term" value="F:DNA binding"/>
    <property type="evidence" value="ECO:0007669"/>
    <property type="project" value="UniProtKB-KW"/>
</dbReference>
<dbReference type="InterPro" id="IPR036388">
    <property type="entry name" value="WH-like_DNA-bd_sf"/>
</dbReference>
<sequence length="189" mass="22478">MNEPDLITGIKNGDVQCFEELFMKYYSHFNQFIFGLVKDEWISEDITQNTFIKVWVNREKLQSDLSIHSYLYVIAKYEIYNHFRSKQNQIVDRFLDGVHDTVVTPSAENELFWNEMQKAIAAIIETMPEKRRAIFNMSRFEHKSAKEIAEIMHISARTVEKHIELALRELRTKLTPFLFWILVYGHITL</sequence>
<dbReference type="Gene3D" id="1.10.1740.10">
    <property type="match status" value="1"/>
</dbReference>
<evidence type="ECO:0000313" key="10">
    <source>
        <dbReference type="Proteomes" id="UP000284379"/>
    </source>
</evidence>
<dbReference type="NCBIfam" id="TIGR02937">
    <property type="entry name" value="sigma70-ECF"/>
    <property type="match status" value="1"/>
</dbReference>
<feature type="domain" description="RNA polymerase sigma factor 70 region 4 type 2" evidence="8">
    <location>
        <begin position="119"/>
        <end position="170"/>
    </location>
</feature>
<keyword evidence="3 6" id="KW-0731">Sigma factor</keyword>
<dbReference type="SUPFAM" id="SSF88659">
    <property type="entry name" value="Sigma3 and sigma4 domains of RNA polymerase sigma factors"/>
    <property type="match status" value="1"/>
</dbReference>
<dbReference type="InterPro" id="IPR014284">
    <property type="entry name" value="RNA_pol_sigma-70_dom"/>
</dbReference>
<dbReference type="RefSeq" id="WP_007487310.1">
    <property type="nucleotide sequence ID" value="NZ_CABJFV010000011.1"/>
</dbReference>
<evidence type="ECO:0000256" key="5">
    <source>
        <dbReference type="ARBA" id="ARBA00023163"/>
    </source>
</evidence>
<evidence type="ECO:0000259" key="7">
    <source>
        <dbReference type="Pfam" id="PF04542"/>
    </source>
</evidence>
<evidence type="ECO:0000256" key="3">
    <source>
        <dbReference type="ARBA" id="ARBA00023082"/>
    </source>
</evidence>